<dbReference type="AlphaFoldDB" id="A0ABC8CEM6"/>
<evidence type="ECO:0000256" key="1">
    <source>
        <dbReference type="SAM" id="Phobius"/>
    </source>
</evidence>
<accession>A0ABC8CEM6</accession>
<proteinExistence type="predicted"/>
<evidence type="ECO:0000313" key="3">
    <source>
        <dbReference type="Proteomes" id="UP000198285"/>
    </source>
</evidence>
<reference evidence="2 3" key="1">
    <citation type="submission" date="2017-05" db="EMBL/GenBank/DDBJ databases">
        <title>The gut commensal microbiome of Drosophila is modified by the endosymbiont Wolbachia.</title>
        <authorList>
            <person name="Simhadri R.K."/>
            <person name="Guo R."/>
            <person name="Fast E.M."/>
            <person name="Schultz M.J."/>
            <person name="Vaisman N."/>
            <person name="Slatko B."/>
            <person name="Frydman H.M."/>
        </authorList>
    </citation>
    <scope>NUCLEOTIDE SEQUENCE [LARGE SCALE GENOMIC DNA]</scope>
    <source>
        <strain evidence="3">dm</strain>
    </source>
</reference>
<gene>
    <name evidence="2" type="ORF">CBI36_12615</name>
</gene>
<dbReference type="Proteomes" id="UP000198285">
    <property type="component" value="Chromosome"/>
</dbReference>
<keyword evidence="1" id="KW-0812">Transmembrane</keyword>
<protein>
    <recommendedName>
        <fullName evidence="4">Membrane-associated oxidoreductase</fullName>
    </recommendedName>
</protein>
<dbReference type="EMBL" id="CP022374">
    <property type="protein sequence ID" value="ASL41145.1"/>
    <property type="molecule type" value="Genomic_DNA"/>
</dbReference>
<keyword evidence="1" id="KW-1133">Transmembrane helix</keyword>
<evidence type="ECO:0000313" key="2">
    <source>
        <dbReference type="EMBL" id="ASL41145.1"/>
    </source>
</evidence>
<sequence>MIRRGFKAEHTIKIVNAVIGGDLDCRGAHLCAERGFSLDAARIRVRGNVYLSRRFYASSRIVLHDARIEGSLICTGGEIVTTDKIAIAADRLVVNGTVSFTNGFKSCGEIRLYGANIGSNLQCVGATFNTITDATICADGISVKGDVFLRDDFTSNGEVRFLGASIGGDLDCCNATFNKDPKTPEGRAINLRNASVAGNLRLYRKNDPSNNAATESICTFNGAIDLSSAHVGTLIDSNKNLVNELPHCWIYGKHYLDGFTYNRIEGTISASGRIKWLKTQYWSGIGSNCFYPQPWEQIINVLYASGYPNEAADIAIERQRELARCGKIGVRPKWEKPANICDFRKEICSWLRQAIVYILQVSFHCLSDKLTGFGYKPLNAFFWALRIVCICAVIYIFGNLDGYMVPTNMVVVQNCNKEYILSSKETHNINKNQQLCVPAEYTKFQPFWYSLDVFLPIVNLGQRDYWSPQVSDNRGKTIPFGMVLRWIVWMEILSGWVITLFITAFLGNVVRKTK</sequence>
<keyword evidence="1" id="KW-0472">Membrane</keyword>
<feature type="transmembrane region" description="Helical" evidence="1">
    <location>
        <begin position="378"/>
        <end position="398"/>
    </location>
</feature>
<organism evidence="2 3">
    <name type="scientific">Acetobacter oryzifermentans</name>
    <dbReference type="NCBI Taxonomy" id="1633874"/>
    <lineage>
        <taxon>Bacteria</taxon>
        <taxon>Pseudomonadati</taxon>
        <taxon>Pseudomonadota</taxon>
        <taxon>Alphaproteobacteria</taxon>
        <taxon>Acetobacterales</taxon>
        <taxon>Acetobacteraceae</taxon>
        <taxon>Acetobacter</taxon>
    </lineage>
</organism>
<evidence type="ECO:0008006" key="4">
    <source>
        <dbReference type="Google" id="ProtNLM"/>
    </source>
</evidence>
<name>A0ABC8CEM6_9PROT</name>
<feature type="transmembrane region" description="Helical" evidence="1">
    <location>
        <begin position="486"/>
        <end position="510"/>
    </location>
</feature>